<accession>A0A5C6BBI6</accession>
<keyword evidence="1" id="KW-0812">Transmembrane</keyword>
<reference evidence="2 3" key="1">
    <citation type="submission" date="2019-02" db="EMBL/GenBank/DDBJ databases">
        <title>Deep-cultivation of Planctomycetes and their phenomic and genomic characterization uncovers novel biology.</title>
        <authorList>
            <person name="Wiegand S."/>
            <person name="Jogler M."/>
            <person name="Boedeker C."/>
            <person name="Pinto D."/>
            <person name="Vollmers J."/>
            <person name="Rivas-Marin E."/>
            <person name="Kohn T."/>
            <person name="Peeters S.H."/>
            <person name="Heuer A."/>
            <person name="Rast P."/>
            <person name="Oberbeckmann S."/>
            <person name="Bunk B."/>
            <person name="Jeske O."/>
            <person name="Meyerdierks A."/>
            <person name="Storesund J.E."/>
            <person name="Kallscheuer N."/>
            <person name="Luecker S."/>
            <person name="Lage O.M."/>
            <person name="Pohl T."/>
            <person name="Merkel B.J."/>
            <person name="Hornburger P."/>
            <person name="Mueller R.-W."/>
            <person name="Bruemmer F."/>
            <person name="Labrenz M."/>
            <person name="Spormann A.M."/>
            <person name="Op Den Camp H."/>
            <person name="Overmann J."/>
            <person name="Amann R."/>
            <person name="Jetten M.S.M."/>
            <person name="Mascher T."/>
            <person name="Medema M.H."/>
            <person name="Devos D.P."/>
            <person name="Kaster A.-K."/>
            <person name="Ovreas L."/>
            <person name="Rohde M."/>
            <person name="Galperin M.Y."/>
            <person name="Jogler C."/>
        </authorList>
    </citation>
    <scope>NUCLEOTIDE SEQUENCE [LARGE SCALE GENOMIC DNA]</scope>
    <source>
        <strain evidence="2 3">CA54</strain>
    </source>
</reference>
<evidence type="ECO:0000256" key="1">
    <source>
        <dbReference type="SAM" id="Phobius"/>
    </source>
</evidence>
<sequence>MECLKDEAYSNQSVLTMDRIMQMANWISKVLWGGAAVVMIVSQMSVLAAADDEKAFQVPSGERQLFLDDVGIAKIDNLKRTMHRPAKRGAVIIPDQKWETTLQTRCAPVWDEERGVYKIWMITSTNIPGLAGTTYAESKDGLRWTKPVLGQMNIKGSLENNFISVVPGHAWPENGIENVVYDPDDPDHNRRFKGFYGVINRKPMVSADGIRWKLLDAAVLPSSDESNLSYDREHKTFIATLKRGGPFGRSHGIWTSQDFTNWKDTGVLFHADEFDQQRGRENIKARRADPKLQIQGPLWDIHDSYKGHIAEHKVDVYNIGLFRYEGLYIGTPAMFHSNDNRWNKDGFHLIQLVCSRDLKTFKRLGNRKTFIGPSPIGKSAYDLTQLIGPSSPVIRGDELWFYYTGIQYRAQPKDVERNAGAICLAVLRRDGFISLDSGDTEGMIQTEPFEPTGSKLFVNLDARQGELRVDVLDGAGNVVAQSEPLSGDLMRERVTWADGNIAKLKAQSVSLRFRLRNTQFYSYWLE</sequence>
<gene>
    <name evidence="2" type="ORF">CA54_38500</name>
</gene>
<organism evidence="2 3">
    <name type="scientific">Symmachiella macrocystis</name>
    <dbReference type="NCBI Taxonomy" id="2527985"/>
    <lineage>
        <taxon>Bacteria</taxon>
        <taxon>Pseudomonadati</taxon>
        <taxon>Planctomycetota</taxon>
        <taxon>Planctomycetia</taxon>
        <taxon>Planctomycetales</taxon>
        <taxon>Planctomycetaceae</taxon>
        <taxon>Symmachiella</taxon>
    </lineage>
</organism>
<dbReference type="AlphaFoldDB" id="A0A5C6BBI6"/>
<evidence type="ECO:0000313" key="2">
    <source>
        <dbReference type="EMBL" id="TWU08616.1"/>
    </source>
</evidence>
<dbReference type="EMBL" id="SJPP01000002">
    <property type="protein sequence ID" value="TWU08616.1"/>
    <property type="molecule type" value="Genomic_DNA"/>
</dbReference>
<keyword evidence="3" id="KW-1185">Reference proteome</keyword>
<dbReference type="InterPro" id="IPR023296">
    <property type="entry name" value="Glyco_hydro_beta-prop_sf"/>
</dbReference>
<dbReference type="Gene3D" id="2.115.10.20">
    <property type="entry name" value="Glycosyl hydrolase domain, family 43"/>
    <property type="match status" value="1"/>
</dbReference>
<protein>
    <recommendedName>
        <fullName evidence="4">Glycosyl hydrolase family 32 N-terminal domain-containing protein</fullName>
    </recommendedName>
</protein>
<keyword evidence="1" id="KW-1133">Transmembrane helix</keyword>
<comment type="caution">
    <text evidence="2">The sequence shown here is derived from an EMBL/GenBank/DDBJ whole genome shotgun (WGS) entry which is preliminary data.</text>
</comment>
<dbReference type="Proteomes" id="UP000320735">
    <property type="component" value="Unassembled WGS sequence"/>
</dbReference>
<evidence type="ECO:0008006" key="4">
    <source>
        <dbReference type="Google" id="ProtNLM"/>
    </source>
</evidence>
<proteinExistence type="predicted"/>
<feature type="transmembrane region" description="Helical" evidence="1">
    <location>
        <begin position="30"/>
        <end position="50"/>
    </location>
</feature>
<evidence type="ECO:0000313" key="3">
    <source>
        <dbReference type="Proteomes" id="UP000320735"/>
    </source>
</evidence>
<keyword evidence="1" id="KW-0472">Membrane</keyword>
<name>A0A5C6BBI6_9PLAN</name>